<dbReference type="InterPro" id="IPR043128">
    <property type="entry name" value="Rev_trsase/Diguanyl_cyclase"/>
</dbReference>
<keyword evidence="8" id="KW-0378">Hydrolase</keyword>
<dbReference type="PANTHER" id="PTHR36528">
    <property type="entry name" value="CRISPR SYSTEM SINGLE-STRAND-SPECIFIC DEOXYRIBONUCLEASE CAS10/CSM1 (SUBTYPE III-A)"/>
    <property type="match status" value="1"/>
</dbReference>
<dbReference type="KEGG" id="alam:RT761_01850"/>
<keyword evidence="15" id="KW-1185">Reference proteome</keyword>
<keyword evidence="10" id="KW-0067">ATP-binding</keyword>
<dbReference type="Gene3D" id="1.10.3210.10">
    <property type="entry name" value="Hypothetical protein af1432"/>
    <property type="match status" value="1"/>
</dbReference>
<dbReference type="PROSITE" id="PS50887">
    <property type="entry name" value="GGDEF"/>
    <property type="match status" value="1"/>
</dbReference>
<dbReference type="GO" id="GO:0051607">
    <property type="term" value="P:defense response to virus"/>
    <property type="evidence" value="ECO:0007669"/>
    <property type="project" value="UniProtKB-KW"/>
</dbReference>
<dbReference type="InterPro" id="IPR054767">
    <property type="entry name" value="Cas10-Cmr2_palm2"/>
</dbReference>
<evidence type="ECO:0000256" key="1">
    <source>
        <dbReference type="ARBA" id="ARBA00001968"/>
    </source>
</evidence>
<evidence type="ECO:0000313" key="14">
    <source>
        <dbReference type="EMBL" id="QPM68628.1"/>
    </source>
</evidence>
<dbReference type="Proteomes" id="UP000594463">
    <property type="component" value="Chromosome"/>
</dbReference>
<dbReference type="Pfam" id="PF01966">
    <property type="entry name" value="HD"/>
    <property type="match status" value="1"/>
</dbReference>
<evidence type="ECO:0000256" key="9">
    <source>
        <dbReference type="ARBA" id="ARBA00022839"/>
    </source>
</evidence>
<keyword evidence="5" id="KW-0540">Nuclease</keyword>
<comment type="cofactor">
    <cofactor evidence="1">
        <name>a divalent metal cation</name>
        <dbReference type="ChEBI" id="CHEBI:60240"/>
    </cofactor>
</comment>
<proteinExistence type="inferred from homology"/>
<sequence>MNGEQFVLGALLHDVGKALERCRYFDLPEKLRKEKVNHAHAKYSAFLIQTLRSAQSSFLNPRLKDLFTKEVEKLVLFHHNPRTPEELILQIADWISDEEWEEDEENLQMYYKVPLLSIFSQNGENSKPLYYSLKPLDYETLMPTTKDTVETTNYKLLMDQMLTDFPMVDSLEKLIGILEIYFSSIPAQTTRFKTDISLYDHSRVTAALAHALYIDWKQDLLETNDFQEIKKWIEQKDGAIGFKDIFLVVEGDLSGTQNFIFNIPSKKAARSLKGRSVYLDLIPRYIAKYILDQCQLTPANILYVGGGNFQLLLPCSCEEKMIQIRKKVSSTLWDLHQGEIAFTLSSVKTNLEGIFSFPITLEKLHDMMIKEKQRRFWEIKEDLYDQLFVPKNEIIQEREHCISCGRKGTPYSDHDEVLCPICRTLVELTETLKNAKYLVEKRVSPDQRFSHSSVSDFFASLGYTISFVASLSKIKTEEKIYRLENMDLHGPDQSLLDGFLSGSFSFPNKTFDQIALTSLHSENNDKKTGSPRLAYLKMDLDNLGKLFSNITSKEKERSREATSFSRIRTLSRRIELFFNFYLVHLIRKYDPDQTKIYPVFVGGDDLFIVGNWEAAVDFARKIRESFQEYTGKNPMYTLSGGIVCVPYDYPVIRTGSLAEEALVASKTYLYPGEDTTVKDKVTIFNETLTWSELKIAWELGEKIAHTINQGNSSRALIHKISNSLNDFNPLIDQSNQKIIKPPAIWNFLYHLRNDRGIADLIEEIILNNIFRDQKIKNPRLILVANRFAEMKTRKAMV</sequence>
<evidence type="ECO:0000256" key="12">
    <source>
        <dbReference type="ARBA" id="ARBA00032922"/>
    </source>
</evidence>
<dbReference type="InterPro" id="IPR041062">
    <property type="entry name" value="Csm1_B"/>
</dbReference>
<name>A0A7T1AMG2_ATRLM</name>
<evidence type="ECO:0000256" key="10">
    <source>
        <dbReference type="ARBA" id="ARBA00022840"/>
    </source>
</evidence>
<organism evidence="14 15">
    <name type="scientific">Atribacter laminatus</name>
    <dbReference type="NCBI Taxonomy" id="2847778"/>
    <lineage>
        <taxon>Bacteria</taxon>
        <taxon>Pseudomonadati</taxon>
        <taxon>Atribacterota</taxon>
        <taxon>Atribacteria</taxon>
        <taxon>Atribacterales</taxon>
        <taxon>Atribacteraceae</taxon>
        <taxon>Atribacter</taxon>
    </lineage>
</organism>
<evidence type="ECO:0000256" key="8">
    <source>
        <dbReference type="ARBA" id="ARBA00022801"/>
    </source>
</evidence>
<evidence type="ECO:0000256" key="5">
    <source>
        <dbReference type="ARBA" id="ARBA00022722"/>
    </source>
</evidence>
<dbReference type="AlphaFoldDB" id="A0A7T1AMG2"/>
<keyword evidence="7" id="KW-0255">Endonuclease</keyword>
<dbReference type="Gene3D" id="3.30.70.270">
    <property type="match status" value="1"/>
</dbReference>
<protein>
    <recommendedName>
        <fullName evidence="3">CRISPR system single-strand-specific deoxyribonuclease Cas10/Csm1 (subtype III-A)</fullName>
    </recommendedName>
    <alternativeName>
        <fullName evidence="12">Cyclic oligoadenylate synthase</fullName>
    </alternativeName>
</protein>
<dbReference type="InterPro" id="IPR000160">
    <property type="entry name" value="GGDEF_dom"/>
</dbReference>
<evidence type="ECO:0000313" key="15">
    <source>
        <dbReference type="Proteomes" id="UP000594463"/>
    </source>
</evidence>
<dbReference type="RefSeq" id="WP_218111128.1">
    <property type="nucleotide sequence ID" value="NZ_CP065383.1"/>
</dbReference>
<evidence type="ECO:0000256" key="4">
    <source>
        <dbReference type="ARBA" id="ARBA00022679"/>
    </source>
</evidence>
<dbReference type="GO" id="GO:0004527">
    <property type="term" value="F:exonuclease activity"/>
    <property type="evidence" value="ECO:0007669"/>
    <property type="project" value="UniProtKB-KW"/>
</dbReference>
<accession>A0A7T1AMG2</accession>
<dbReference type="NCBIfam" id="TIGR02578">
    <property type="entry name" value="cas_TM1811_Csm1"/>
    <property type="match status" value="1"/>
</dbReference>
<dbReference type="InterPro" id="IPR013408">
    <property type="entry name" value="Cas10/Csm1"/>
</dbReference>
<keyword evidence="6" id="KW-0547">Nucleotide-binding</keyword>
<evidence type="ECO:0000256" key="7">
    <source>
        <dbReference type="ARBA" id="ARBA00022759"/>
    </source>
</evidence>
<comment type="similarity">
    <text evidence="2">Belongs to the CRISPR-associated Cas10/Csm1 family.</text>
</comment>
<evidence type="ECO:0000259" key="13">
    <source>
        <dbReference type="PROSITE" id="PS50887"/>
    </source>
</evidence>
<dbReference type="Pfam" id="PF18211">
    <property type="entry name" value="Csm1_B"/>
    <property type="match status" value="1"/>
</dbReference>
<dbReference type="GO" id="GO:0016740">
    <property type="term" value="F:transferase activity"/>
    <property type="evidence" value="ECO:0007669"/>
    <property type="project" value="UniProtKB-KW"/>
</dbReference>
<dbReference type="GO" id="GO:0005524">
    <property type="term" value="F:ATP binding"/>
    <property type="evidence" value="ECO:0007669"/>
    <property type="project" value="UniProtKB-KW"/>
</dbReference>
<dbReference type="GO" id="GO:0004519">
    <property type="term" value="F:endonuclease activity"/>
    <property type="evidence" value="ECO:0007669"/>
    <property type="project" value="UniProtKB-KW"/>
</dbReference>
<dbReference type="SUPFAM" id="SSF109604">
    <property type="entry name" value="HD-domain/PDEase-like"/>
    <property type="match status" value="1"/>
</dbReference>
<keyword evidence="11" id="KW-0051">Antiviral defense</keyword>
<keyword evidence="4" id="KW-0808">Transferase</keyword>
<dbReference type="InterPro" id="IPR006674">
    <property type="entry name" value="HD_domain"/>
</dbReference>
<dbReference type="Pfam" id="PF22335">
    <property type="entry name" value="Cas10-Cmr2_palm2"/>
    <property type="match status" value="1"/>
</dbReference>
<evidence type="ECO:0000256" key="11">
    <source>
        <dbReference type="ARBA" id="ARBA00023118"/>
    </source>
</evidence>
<dbReference type="PANTHER" id="PTHR36528:SF1">
    <property type="entry name" value="CRISPR SYSTEM SINGLE-STRAND-SPECIFIC DEOXYRIBONUCLEASE CAS10_CSM1 (SUBTYPE III-A)"/>
    <property type="match status" value="1"/>
</dbReference>
<evidence type="ECO:0000256" key="6">
    <source>
        <dbReference type="ARBA" id="ARBA00022741"/>
    </source>
</evidence>
<reference evidence="14 15" key="1">
    <citation type="journal article" date="2021" name="Nat. Commun.">
        <title>Isolation of a member of the candidate phylum Atribacteria reveals a unique cell membrane structure.</title>
        <authorList>
            <person name="Taiki K."/>
            <person name="Nobu M.K."/>
            <person name="Kusada H."/>
            <person name="Meng X.-Y."/>
            <person name="Hosoki N."/>
            <person name="Uematsu K."/>
            <person name="Yoshioka H."/>
            <person name="Kamagata Y."/>
            <person name="Tamaki H."/>
        </authorList>
    </citation>
    <scope>NUCLEOTIDE SEQUENCE [LARGE SCALE GENOMIC DNA]</scope>
    <source>
        <strain evidence="14 15">RT761</strain>
    </source>
</reference>
<evidence type="ECO:0000256" key="3">
    <source>
        <dbReference type="ARBA" id="ARBA00014333"/>
    </source>
</evidence>
<gene>
    <name evidence="14" type="ORF">RT761_01850</name>
</gene>
<dbReference type="EMBL" id="CP065383">
    <property type="protein sequence ID" value="QPM68628.1"/>
    <property type="molecule type" value="Genomic_DNA"/>
</dbReference>
<keyword evidence="9" id="KW-0269">Exonuclease</keyword>
<dbReference type="InterPro" id="IPR052117">
    <property type="entry name" value="Cas10/Csm1_subtype-III-A"/>
</dbReference>
<feature type="domain" description="GGDEF" evidence="13">
    <location>
        <begin position="531"/>
        <end position="686"/>
    </location>
</feature>
<evidence type="ECO:0000256" key="2">
    <source>
        <dbReference type="ARBA" id="ARBA00005700"/>
    </source>
</evidence>